<dbReference type="PIRSF" id="PIRSF000103">
    <property type="entry name" value="HIBADH"/>
    <property type="match status" value="1"/>
</dbReference>
<dbReference type="InterPro" id="IPR006115">
    <property type="entry name" value="6PGDH_NADP-bd"/>
</dbReference>
<dbReference type="GO" id="GO:0051287">
    <property type="term" value="F:NAD binding"/>
    <property type="evidence" value="ECO:0007669"/>
    <property type="project" value="InterPro"/>
</dbReference>
<feature type="domain" description="3-hydroxyisobutyrate dehydrogenase-like NAD-binding" evidence="4">
    <location>
        <begin position="167"/>
        <end position="285"/>
    </location>
</feature>
<dbReference type="PANTHER" id="PTHR43580:SF2">
    <property type="entry name" value="CYTOKINE-LIKE NUCLEAR FACTOR N-PAC"/>
    <property type="match status" value="1"/>
</dbReference>
<dbReference type="InterPro" id="IPR013328">
    <property type="entry name" value="6PGD_dom2"/>
</dbReference>
<dbReference type="GO" id="GO:0050661">
    <property type="term" value="F:NADP binding"/>
    <property type="evidence" value="ECO:0007669"/>
    <property type="project" value="InterPro"/>
</dbReference>
<dbReference type="AlphaFoldDB" id="A0A3B0XMX6"/>
<dbReference type="Gene3D" id="1.10.1040.10">
    <property type="entry name" value="N-(1-d-carboxylethyl)-l-norvaline Dehydrogenase, domain 2"/>
    <property type="match status" value="1"/>
</dbReference>
<feature type="domain" description="6-phosphogluconate dehydrogenase NADP-binding" evidence="3">
    <location>
        <begin position="4"/>
        <end position="164"/>
    </location>
</feature>
<dbReference type="InterPro" id="IPR036291">
    <property type="entry name" value="NAD(P)-bd_dom_sf"/>
</dbReference>
<evidence type="ECO:0000259" key="4">
    <source>
        <dbReference type="Pfam" id="PF14833"/>
    </source>
</evidence>
<gene>
    <name evidence="5" type="ORF">MNBD_GAMMA09-2660</name>
</gene>
<evidence type="ECO:0000313" key="5">
    <source>
        <dbReference type="EMBL" id="VAW69648.1"/>
    </source>
</evidence>
<accession>A0A3B0XMX6</accession>
<dbReference type="SUPFAM" id="SSF48179">
    <property type="entry name" value="6-phosphogluconate dehydrogenase C-terminal domain-like"/>
    <property type="match status" value="1"/>
</dbReference>
<dbReference type="Pfam" id="PF14833">
    <property type="entry name" value="NAD_binding_11"/>
    <property type="match status" value="1"/>
</dbReference>
<dbReference type="GO" id="GO:0016491">
    <property type="term" value="F:oxidoreductase activity"/>
    <property type="evidence" value="ECO:0007669"/>
    <property type="project" value="UniProtKB-KW"/>
</dbReference>
<protein>
    <submittedName>
        <fullName evidence="5">3-hydroxyisobutyrate dehydrogenase family protein</fullName>
    </submittedName>
</protein>
<keyword evidence="1" id="KW-0560">Oxidoreductase</keyword>
<dbReference type="InterPro" id="IPR051265">
    <property type="entry name" value="HIBADH-related_NP60_sf"/>
</dbReference>
<reference evidence="5" key="1">
    <citation type="submission" date="2018-06" db="EMBL/GenBank/DDBJ databases">
        <authorList>
            <person name="Zhirakovskaya E."/>
        </authorList>
    </citation>
    <scope>NUCLEOTIDE SEQUENCE</scope>
</reference>
<proteinExistence type="predicted"/>
<dbReference type="PANTHER" id="PTHR43580">
    <property type="entry name" value="OXIDOREDUCTASE GLYR1-RELATED"/>
    <property type="match status" value="1"/>
</dbReference>
<dbReference type="InterPro" id="IPR015815">
    <property type="entry name" value="HIBADH-related"/>
</dbReference>
<name>A0A3B0XMX6_9ZZZZ</name>
<keyword evidence="2" id="KW-0520">NAD</keyword>
<organism evidence="5">
    <name type="scientific">hydrothermal vent metagenome</name>
    <dbReference type="NCBI Taxonomy" id="652676"/>
    <lineage>
        <taxon>unclassified sequences</taxon>
        <taxon>metagenomes</taxon>
        <taxon>ecological metagenomes</taxon>
    </lineage>
</organism>
<evidence type="ECO:0000259" key="3">
    <source>
        <dbReference type="Pfam" id="PF03446"/>
    </source>
</evidence>
<dbReference type="InterPro" id="IPR008927">
    <property type="entry name" value="6-PGluconate_DH-like_C_sf"/>
</dbReference>
<evidence type="ECO:0000256" key="1">
    <source>
        <dbReference type="ARBA" id="ARBA00023002"/>
    </source>
</evidence>
<dbReference type="Pfam" id="PF03446">
    <property type="entry name" value="NAD_binding_2"/>
    <property type="match status" value="1"/>
</dbReference>
<evidence type="ECO:0000256" key="2">
    <source>
        <dbReference type="ARBA" id="ARBA00023027"/>
    </source>
</evidence>
<dbReference type="SUPFAM" id="SSF51735">
    <property type="entry name" value="NAD(P)-binding Rossmann-fold domains"/>
    <property type="match status" value="1"/>
</dbReference>
<sequence>MIKNITILGAGAMGSRIAIKLLEAGYKVAVYNRSKNRVSALVELGAEYFDTPFSAVISADLVISMLTNDKAAHSVWLDSQSGAIHGMKPGAIAIESSTLSVECVAHLSEAFAQKGVDFLDAPVVGSRPQADAGVLVFLVGGCERVLAKTAQVLSHLSSAVYYLGESGKGAIMKLAVNAYFGVQVAALSEVTALLQKSGIDKQQSVELLNKLPVTSPALQGIGVLIEKNNFQPFFPIALVEKDFSYMLNYAKQLNVKLPTIFATHTSFQSAIEQGFAEDNIAGVAQLWLS</sequence>
<dbReference type="EMBL" id="UOFI01000170">
    <property type="protein sequence ID" value="VAW69648.1"/>
    <property type="molecule type" value="Genomic_DNA"/>
</dbReference>
<dbReference type="InterPro" id="IPR029154">
    <property type="entry name" value="HIBADH-like_NADP-bd"/>
</dbReference>
<dbReference type="Gene3D" id="3.40.50.720">
    <property type="entry name" value="NAD(P)-binding Rossmann-like Domain"/>
    <property type="match status" value="1"/>
</dbReference>